<feature type="transmembrane region" description="Helical" evidence="1">
    <location>
        <begin position="93"/>
        <end position="119"/>
    </location>
</feature>
<keyword evidence="1" id="KW-0472">Membrane</keyword>
<keyword evidence="3" id="KW-1185">Reference proteome</keyword>
<dbReference type="OrthoDB" id="7691751at2"/>
<sequence>MSGLDVQQMARRVAELMEARLHVRGADLSQKLRRGARFLPRKVRKSAAYLARAAEDAQVPRLHMRLDQAEIAKAYDTCVRYLKPLGAGARRKAILLDILTGLAGGIFVACLFVLALLVWRGFL</sequence>
<reference evidence="2 3" key="1">
    <citation type="submission" date="2018-03" db="EMBL/GenBank/DDBJ databases">
        <authorList>
            <person name="Keele B.F."/>
        </authorList>
    </citation>
    <scope>NUCLEOTIDE SEQUENCE [LARGE SCALE GENOMIC DNA]</scope>
    <source>
        <strain evidence="2 3">CECT 8626</strain>
    </source>
</reference>
<evidence type="ECO:0000313" key="3">
    <source>
        <dbReference type="Proteomes" id="UP000244924"/>
    </source>
</evidence>
<protein>
    <submittedName>
        <fullName evidence="2">Uncharacterized protein</fullName>
    </submittedName>
</protein>
<gene>
    <name evidence="2" type="ORF">DEA8626_00638</name>
</gene>
<dbReference type="EMBL" id="OMOQ01000001">
    <property type="protein sequence ID" value="SPH17123.1"/>
    <property type="molecule type" value="Genomic_DNA"/>
</dbReference>
<name>A0A2R8B3R0_9RHOB</name>
<dbReference type="AlphaFoldDB" id="A0A2R8B3R0"/>
<proteinExistence type="predicted"/>
<keyword evidence="1" id="KW-1133">Transmembrane helix</keyword>
<evidence type="ECO:0000313" key="2">
    <source>
        <dbReference type="EMBL" id="SPH17123.1"/>
    </source>
</evidence>
<accession>A0A2R8B3R0</accession>
<dbReference type="RefSeq" id="WP_108851599.1">
    <property type="nucleotide sequence ID" value="NZ_OMOQ01000001.1"/>
</dbReference>
<evidence type="ECO:0000256" key="1">
    <source>
        <dbReference type="SAM" id="Phobius"/>
    </source>
</evidence>
<dbReference type="Proteomes" id="UP000244924">
    <property type="component" value="Unassembled WGS sequence"/>
</dbReference>
<organism evidence="2 3">
    <name type="scientific">Albidovulum aquaemixtae</name>
    <dbReference type="NCBI Taxonomy" id="1542388"/>
    <lineage>
        <taxon>Bacteria</taxon>
        <taxon>Pseudomonadati</taxon>
        <taxon>Pseudomonadota</taxon>
        <taxon>Alphaproteobacteria</taxon>
        <taxon>Rhodobacterales</taxon>
        <taxon>Paracoccaceae</taxon>
        <taxon>Albidovulum</taxon>
    </lineage>
</organism>
<keyword evidence="1" id="KW-0812">Transmembrane</keyword>